<accession>A0ABM7XRT6</accession>
<sequence>MNANPYDIKLVAVDMDGTFMRTDYTYDVPRFKAVLARMKAVGCQFVVASGNQYYQLRAQFPGYDHELSFVAENGALVKDKETVLFAADIPRETVLATLDLCKKYPEVKNVMCGLNSAYCERGTVSDAFFELTNKYYHKLQWVDDFAQVEDTILKFAPTVPVEKTAYYSELFQKELAGLLVPTGSGHGSVDLIVPNCHKASGLARLVERWGITPEQCVAFGDGGNDLEMLAYCQRGYAMDNAPENVKAVATAVCPSNDEDGVLVTLEQLFPIV</sequence>
<dbReference type="InterPro" id="IPR000150">
    <property type="entry name" value="Cof"/>
</dbReference>
<dbReference type="InterPro" id="IPR023214">
    <property type="entry name" value="HAD_sf"/>
</dbReference>
<dbReference type="InterPro" id="IPR006379">
    <property type="entry name" value="HAD-SF_hydro_IIB"/>
</dbReference>
<keyword evidence="2" id="KW-1185">Reference proteome</keyword>
<organism evidence="1 2">
    <name type="scientific">Enterococcus innesii</name>
    <dbReference type="NCBI Taxonomy" id="2839759"/>
    <lineage>
        <taxon>Bacteria</taxon>
        <taxon>Bacillati</taxon>
        <taxon>Bacillota</taxon>
        <taxon>Bacilli</taxon>
        <taxon>Lactobacillales</taxon>
        <taxon>Enterococcaceae</taxon>
        <taxon>Enterococcus</taxon>
    </lineage>
</organism>
<dbReference type="SFLD" id="SFLDG01140">
    <property type="entry name" value="C2.B:_Phosphomannomutase_and_P"/>
    <property type="match status" value="1"/>
</dbReference>
<name>A0ABM7XRT6_9ENTE</name>
<evidence type="ECO:0000313" key="2">
    <source>
        <dbReference type="Proteomes" id="UP000831692"/>
    </source>
</evidence>
<dbReference type="GeneID" id="83457329"/>
<dbReference type="EMBL" id="AP025635">
    <property type="protein sequence ID" value="BDG67783.1"/>
    <property type="molecule type" value="Genomic_DNA"/>
</dbReference>
<gene>
    <name evidence="1" type="primary">cof_5</name>
    <name evidence="1" type="ORF">ENLAB_13470</name>
</gene>
<dbReference type="CDD" id="cd07518">
    <property type="entry name" value="HAD_YbiV-Like"/>
    <property type="match status" value="1"/>
</dbReference>
<dbReference type="Gene3D" id="3.30.1240.10">
    <property type="match status" value="1"/>
</dbReference>
<dbReference type="NCBIfam" id="TIGR00099">
    <property type="entry name" value="Cof-subfamily"/>
    <property type="match status" value="1"/>
</dbReference>
<dbReference type="Gene3D" id="3.40.50.1000">
    <property type="entry name" value="HAD superfamily/HAD-like"/>
    <property type="match status" value="1"/>
</dbReference>
<evidence type="ECO:0000313" key="1">
    <source>
        <dbReference type="EMBL" id="BDG67783.1"/>
    </source>
</evidence>
<reference evidence="1 2" key="1">
    <citation type="submission" date="2022-03" db="EMBL/GenBank/DDBJ databases">
        <title>Complete genome sequence of Enterococcus innesii DB-1.</title>
        <authorList>
            <person name="Fukuda D."/>
            <person name="Nolasco-Hipolito C."/>
        </authorList>
    </citation>
    <scope>NUCLEOTIDE SEQUENCE [LARGE SCALE GENOMIC DNA]</scope>
    <source>
        <strain evidence="1 2">DB-1</strain>
    </source>
</reference>
<dbReference type="SFLD" id="SFLDG01144">
    <property type="entry name" value="C2.B.4:_PGP_Like"/>
    <property type="match status" value="1"/>
</dbReference>
<dbReference type="Pfam" id="PF08282">
    <property type="entry name" value="Hydrolase_3"/>
    <property type="match status" value="1"/>
</dbReference>
<dbReference type="SFLD" id="SFLDS00003">
    <property type="entry name" value="Haloacid_Dehalogenase"/>
    <property type="match status" value="1"/>
</dbReference>
<dbReference type="PANTHER" id="PTHR10000:SF53">
    <property type="entry name" value="5-AMINO-6-(5-PHOSPHO-D-RIBITYLAMINO)URACIL PHOSPHATASE YBJI-RELATED"/>
    <property type="match status" value="1"/>
</dbReference>
<dbReference type="SUPFAM" id="SSF56784">
    <property type="entry name" value="HAD-like"/>
    <property type="match status" value="1"/>
</dbReference>
<protein>
    <submittedName>
        <fullName evidence="1">Haloacid dehalogenase</fullName>
    </submittedName>
</protein>
<dbReference type="PANTHER" id="PTHR10000">
    <property type="entry name" value="PHOSPHOSERINE PHOSPHATASE"/>
    <property type="match status" value="1"/>
</dbReference>
<dbReference type="NCBIfam" id="TIGR01484">
    <property type="entry name" value="HAD-SF-IIB"/>
    <property type="match status" value="1"/>
</dbReference>
<dbReference type="InterPro" id="IPR036412">
    <property type="entry name" value="HAD-like_sf"/>
</dbReference>
<dbReference type="Proteomes" id="UP000831692">
    <property type="component" value="Chromosome"/>
</dbReference>
<dbReference type="RefSeq" id="WP_244353171.1">
    <property type="nucleotide sequence ID" value="NZ_AP025635.1"/>
</dbReference>
<proteinExistence type="predicted"/>